<sequence length="83" mass="9384">MRRLMSLPMVCCFLSSDQLIFCFNLSDQVCYCSAQVSEDEILFLTSLNYFLSLKGIKVADTTPRVFEVRVKAVDTTMLGVMLS</sequence>
<comment type="caution">
    <text evidence="2">The sequence shown here is derived from an EMBL/GenBank/DDBJ whole genome shotgun (WGS) entry which is preliminary data.</text>
</comment>
<name>A0AAX6FRV8_IRIPA</name>
<dbReference type="Proteomes" id="UP001140949">
    <property type="component" value="Unassembled WGS sequence"/>
</dbReference>
<reference evidence="2" key="2">
    <citation type="submission" date="2023-04" db="EMBL/GenBank/DDBJ databases">
        <authorList>
            <person name="Bruccoleri R.E."/>
            <person name="Oakeley E.J."/>
            <person name="Faust A.-M."/>
            <person name="Dessus-Babus S."/>
            <person name="Altorfer M."/>
            <person name="Burckhardt D."/>
            <person name="Oertli M."/>
            <person name="Naumann U."/>
            <person name="Petersen F."/>
            <person name="Wong J."/>
        </authorList>
    </citation>
    <scope>NUCLEOTIDE SEQUENCE</scope>
    <source>
        <strain evidence="2">GSM-AAB239-AS_SAM_17_03QT</strain>
        <tissue evidence="2">Leaf</tissue>
    </source>
</reference>
<keyword evidence="3" id="KW-1185">Reference proteome</keyword>
<evidence type="ECO:0000313" key="3">
    <source>
        <dbReference type="Proteomes" id="UP001140949"/>
    </source>
</evidence>
<organism evidence="2 3">
    <name type="scientific">Iris pallida</name>
    <name type="common">Sweet iris</name>
    <dbReference type="NCBI Taxonomy" id="29817"/>
    <lineage>
        <taxon>Eukaryota</taxon>
        <taxon>Viridiplantae</taxon>
        <taxon>Streptophyta</taxon>
        <taxon>Embryophyta</taxon>
        <taxon>Tracheophyta</taxon>
        <taxon>Spermatophyta</taxon>
        <taxon>Magnoliopsida</taxon>
        <taxon>Liliopsida</taxon>
        <taxon>Asparagales</taxon>
        <taxon>Iridaceae</taxon>
        <taxon>Iridoideae</taxon>
        <taxon>Irideae</taxon>
        <taxon>Iris</taxon>
    </lineage>
</organism>
<dbReference type="GO" id="GO:0016301">
    <property type="term" value="F:kinase activity"/>
    <property type="evidence" value="ECO:0007669"/>
    <property type="project" value="UniProtKB-KW"/>
</dbReference>
<evidence type="ECO:0000313" key="2">
    <source>
        <dbReference type="EMBL" id="KAJ6818721.1"/>
    </source>
</evidence>
<keyword evidence="2" id="KW-0418">Kinase</keyword>
<proteinExistence type="predicted"/>
<keyword evidence="2" id="KW-0675">Receptor</keyword>
<feature type="chain" id="PRO_5043590136" evidence="1">
    <location>
        <begin position="23"/>
        <end position="83"/>
    </location>
</feature>
<keyword evidence="2" id="KW-0808">Transferase</keyword>
<dbReference type="EMBL" id="JANAVB010026999">
    <property type="protein sequence ID" value="KAJ6818721.1"/>
    <property type="molecule type" value="Genomic_DNA"/>
</dbReference>
<gene>
    <name evidence="2" type="ORF">M6B38_131740</name>
</gene>
<evidence type="ECO:0000256" key="1">
    <source>
        <dbReference type="SAM" id="SignalP"/>
    </source>
</evidence>
<accession>A0AAX6FRV8</accession>
<protein>
    <submittedName>
        <fullName evidence="2">Receptor-like cytosolic serine/threonine-protein kinase RBK1 isoform X1</fullName>
    </submittedName>
</protein>
<dbReference type="AlphaFoldDB" id="A0AAX6FRV8"/>
<feature type="signal peptide" evidence="1">
    <location>
        <begin position="1"/>
        <end position="22"/>
    </location>
</feature>
<reference evidence="2" key="1">
    <citation type="journal article" date="2023" name="GigaByte">
        <title>Genome assembly of the bearded iris, Iris pallida Lam.</title>
        <authorList>
            <person name="Bruccoleri R.E."/>
            <person name="Oakeley E.J."/>
            <person name="Faust A.M.E."/>
            <person name="Altorfer M."/>
            <person name="Dessus-Babus S."/>
            <person name="Burckhardt D."/>
            <person name="Oertli M."/>
            <person name="Naumann U."/>
            <person name="Petersen F."/>
            <person name="Wong J."/>
        </authorList>
    </citation>
    <scope>NUCLEOTIDE SEQUENCE</scope>
    <source>
        <strain evidence="2">GSM-AAB239-AS_SAM_17_03QT</strain>
    </source>
</reference>
<keyword evidence="1" id="KW-0732">Signal</keyword>